<protein>
    <recommendedName>
        <fullName evidence="4">Tachykinin family protein</fullName>
    </recommendedName>
</protein>
<evidence type="ECO:0000256" key="1">
    <source>
        <dbReference type="SAM" id="MobiDB-lite"/>
    </source>
</evidence>
<organism evidence="2 3">
    <name type="scientific">Passalora fulva</name>
    <name type="common">Tomato leaf mold</name>
    <name type="synonym">Cladosporium fulvum</name>
    <dbReference type="NCBI Taxonomy" id="5499"/>
    <lineage>
        <taxon>Eukaryota</taxon>
        <taxon>Fungi</taxon>
        <taxon>Dikarya</taxon>
        <taxon>Ascomycota</taxon>
        <taxon>Pezizomycotina</taxon>
        <taxon>Dothideomycetes</taxon>
        <taxon>Dothideomycetidae</taxon>
        <taxon>Mycosphaerellales</taxon>
        <taxon>Mycosphaerellaceae</taxon>
        <taxon>Fulvia</taxon>
    </lineage>
</organism>
<dbReference type="PANTHER" id="PTHR37540">
    <property type="entry name" value="TRANSCRIPTION FACTOR (ACR-2), PUTATIVE-RELATED-RELATED"/>
    <property type="match status" value="1"/>
</dbReference>
<accession>A0A9Q8P2T3</accession>
<keyword evidence="3" id="KW-1185">Reference proteome</keyword>
<evidence type="ECO:0000313" key="3">
    <source>
        <dbReference type="Proteomes" id="UP000756132"/>
    </source>
</evidence>
<dbReference type="GeneID" id="71982148"/>
<gene>
    <name evidence="2" type="ORF">CLAFUR5_02270</name>
</gene>
<reference evidence="2" key="1">
    <citation type="submission" date="2021-12" db="EMBL/GenBank/DDBJ databases">
        <authorList>
            <person name="Zaccaron A."/>
            <person name="Stergiopoulos I."/>
        </authorList>
    </citation>
    <scope>NUCLEOTIDE SEQUENCE</scope>
    <source>
        <strain evidence="2">Race5_Kim</strain>
    </source>
</reference>
<proteinExistence type="predicted"/>
<dbReference type="PANTHER" id="PTHR37540:SF5">
    <property type="entry name" value="TRANSCRIPTION FACTOR DOMAIN-CONTAINING PROTEIN"/>
    <property type="match status" value="1"/>
</dbReference>
<dbReference type="OrthoDB" id="4159781at2759"/>
<name>A0A9Q8P2T3_PASFU</name>
<dbReference type="RefSeq" id="XP_047755392.1">
    <property type="nucleotide sequence ID" value="XM_047901418.1"/>
</dbReference>
<feature type="region of interest" description="Disordered" evidence="1">
    <location>
        <begin position="1"/>
        <end position="61"/>
    </location>
</feature>
<evidence type="ECO:0000313" key="2">
    <source>
        <dbReference type="EMBL" id="UJO11026.1"/>
    </source>
</evidence>
<dbReference type="Proteomes" id="UP000756132">
    <property type="component" value="Chromosome 1"/>
</dbReference>
<dbReference type="AlphaFoldDB" id="A0A9Q8P2T3"/>
<dbReference type="EMBL" id="CP090163">
    <property type="protein sequence ID" value="UJO11026.1"/>
    <property type="molecule type" value="Genomic_DNA"/>
</dbReference>
<sequence>MKKTKGTSVRKDESTEESNSNAPPTRPTSFEFVSFGDASQPRDPGARSKIRRHAMKDIGYRRRKPKKQRYLNISLDIPADVETLQSLRATSPQAAIGGGGVHTFFKFPVDLDDIGKALVANMWRDIGDCLQTAHRRDWWPVGIADEATFYQILANSELHLEGTRNPHRLSKETPLSIHYHQIAISSVRKRLAANPDDVSDGLIGCISGFLVYPEIAGVFDRWLPQRKGILEAIGTREGGLDSLEKHLRRSISWVELRGSFTQDIPSIIPLPQYWIDVHRIESADNASMPACFSIDLQHAWQQHFPNDTAFLHIFTSLAELNTRASLNKQGLRKEDFFYDGIVVSANVLTHELFCLRPAEDASLGINSRRILEACRLALLVFIAAVYKQYGAHPLKAVVHLGKLRELLSQSDVEWDGLEYVQMWVIAMGAMEAYDEGMREWFVGELVRVIKERELDVDEVMRGVTSVLWVAELFEQKGGMLRGWIEQRQYIPFQAL</sequence>
<dbReference type="KEGG" id="ffu:CLAFUR5_02270"/>
<reference evidence="2" key="2">
    <citation type="journal article" date="2022" name="Microb. Genom.">
        <title>A chromosome-scale genome assembly of the tomato pathogen Cladosporium fulvum reveals a compartmentalized genome architecture and the presence of a dispensable chromosome.</title>
        <authorList>
            <person name="Zaccaron A.Z."/>
            <person name="Chen L.H."/>
            <person name="Samaras A."/>
            <person name="Stergiopoulos I."/>
        </authorList>
    </citation>
    <scope>NUCLEOTIDE SEQUENCE</scope>
    <source>
        <strain evidence="2">Race5_Kim</strain>
    </source>
</reference>
<dbReference type="OMA" id="VMQIVNH"/>
<evidence type="ECO:0008006" key="4">
    <source>
        <dbReference type="Google" id="ProtNLM"/>
    </source>
</evidence>